<evidence type="ECO:0000256" key="1">
    <source>
        <dbReference type="SAM" id="MobiDB-lite"/>
    </source>
</evidence>
<feature type="compositionally biased region" description="Polar residues" evidence="1">
    <location>
        <begin position="69"/>
        <end position="81"/>
    </location>
</feature>
<proteinExistence type="predicted"/>
<organism evidence="2 3">
    <name type="scientific">Acetobacter garciniae</name>
    <dbReference type="NCBI Taxonomy" id="2817435"/>
    <lineage>
        <taxon>Bacteria</taxon>
        <taxon>Pseudomonadati</taxon>
        <taxon>Pseudomonadota</taxon>
        <taxon>Alphaproteobacteria</taxon>
        <taxon>Acetobacterales</taxon>
        <taxon>Acetobacteraceae</taxon>
        <taxon>Acetobacter</taxon>
    </lineage>
</organism>
<sequence length="132" mass="14342">MSFVHKDFVNIKLFSKEITRGWQRAGRGHRPGGLLLIAAALALPGLAMAQPFVVPKSPPPPSVSKPTKNNRASSQEQTTPRSTKEQDNSNVRVDNISPKSDPASKQKPAAPESITRAPAPMSDETQRDHKPD</sequence>
<protein>
    <submittedName>
        <fullName evidence="2">Uncharacterized protein</fullName>
    </submittedName>
</protein>
<dbReference type="RefSeq" id="WP_207846211.1">
    <property type="nucleotide sequence ID" value="NZ_JAFVMH010000004.1"/>
</dbReference>
<evidence type="ECO:0000313" key="2">
    <source>
        <dbReference type="EMBL" id="MBO1325559.1"/>
    </source>
</evidence>
<feature type="region of interest" description="Disordered" evidence="1">
    <location>
        <begin position="51"/>
        <end position="132"/>
    </location>
</feature>
<evidence type="ECO:0000313" key="3">
    <source>
        <dbReference type="Proteomes" id="UP000664073"/>
    </source>
</evidence>
<name>A0A939HP92_9PROT</name>
<dbReference type="AlphaFoldDB" id="A0A939HP92"/>
<reference evidence="2" key="1">
    <citation type="submission" date="2021-03" db="EMBL/GenBank/DDBJ databases">
        <title>The complete genome sequence of Acetobacter sp. TBRC 12339.</title>
        <authorList>
            <person name="Charoenyingcharoen P."/>
            <person name="Yukphan P."/>
        </authorList>
    </citation>
    <scope>NUCLEOTIDE SEQUENCE</scope>
    <source>
        <strain evidence="2">TBRC 12339</strain>
    </source>
</reference>
<dbReference type="EMBL" id="JAFVMH010000004">
    <property type="protein sequence ID" value="MBO1325559.1"/>
    <property type="molecule type" value="Genomic_DNA"/>
</dbReference>
<gene>
    <name evidence="2" type="ORF">J2D77_10390</name>
</gene>
<comment type="caution">
    <text evidence="2">The sequence shown here is derived from an EMBL/GenBank/DDBJ whole genome shotgun (WGS) entry which is preliminary data.</text>
</comment>
<dbReference type="Proteomes" id="UP000664073">
    <property type="component" value="Unassembled WGS sequence"/>
</dbReference>
<keyword evidence="3" id="KW-1185">Reference proteome</keyword>
<accession>A0A939HP92</accession>